<comment type="subcellular location">
    <subcellularLocation>
        <location evidence="1">Membrane</location>
        <topology evidence="1">Multi-pass membrane protein</topology>
    </subcellularLocation>
</comment>
<feature type="domain" description="EamA" evidence="7">
    <location>
        <begin position="153"/>
        <end position="287"/>
    </location>
</feature>
<dbReference type="SUPFAM" id="SSF103481">
    <property type="entry name" value="Multidrug resistance efflux transporter EmrE"/>
    <property type="match status" value="2"/>
</dbReference>
<evidence type="ECO:0000259" key="7">
    <source>
        <dbReference type="Pfam" id="PF00892"/>
    </source>
</evidence>
<name>A0A4S4FS94_9MICO</name>
<dbReference type="OrthoDB" id="9787117at2"/>
<sequence>MYLVLASLLWGTTGTAASFLPASVSPLATGAATMGVGGALLLAVGWRQALPILRSRAALPWIVFGAVGVVIYPLAFYSAMSSAGVAVGNVVSLGSAPVFAALLEFAIERTRLTVRWSIATALAVAGVAALGITGDVAHSRSDAAASDSGSPMLGVGLALVAGLSYAGYTYAARRLLQQGHPSGGVVGAVFGAGAVPLLVVLLVVGAPILQTGSSIGITLYLAIGPMFAAYLLFGRGLRHVSSSTATTITLLEPVVATVLAVVVVGERLDAPAWFGVAAILLGILIMMVRPRPRAARVPRLSGGG</sequence>
<feature type="domain" description="EamA" evidence="7">
    <location>
        <begin position="2"/>
        <end position="129"/>
    </location>
</feature>
<feature type="transmembrane region" description="Helical" evidence="6">
    <location>
        <begin position="58"/>
        <end position="80"/>
    </location>
</feature>
<comment type="similarity">
    <text evidence="2">Belongs to the EamA transporter family.</text>
</comment>
<comment type="caution">
    <text evidence="8">The sequence shown here is derived from an EMBL/GenBank/DDBJ whole genome shotgun (WGS) entry which is preliminary data.</text>
</comment>
<evidence type="ECO:0000256" key="2">
    <source>
        <dbReference type="ARBA" id="ARBA00007362"/>
    </source>
</evidence>
<dbReference type="InterPro" id="IPR050638">
    <property type="entry name" value="AA-Vitamin_Transporters"/>
</dbReference>
<evidence type="ECO:0000256" key="4">
    <source>
        <dbReference type="ARBA" id="ARBA00022989"/>
    </source>
</evidence>
<dbReference type="GO" id="GO:0016020">
    <property type="term" value="C:membrane"/>
    <property type="evidence" value="ECO:0007669"/>
    <property type="project" value="UniProtKB-SubCell"/>
</dbReference>
<dbReference type="Pfam" id="PF00892">
    <property type="entry name" value="EamA"/>
    <property type="match status" value="2"/>
</dbReference>
<dbReference type="Gene3D" id="1.10.3730.20">
    <property type="match status" value="1"/>
</dbReference>
<dbReference type="InterPro" id="IPR000620">
    <property type="entry name" value="EamA_dom"/>
</dbReference>
<feature type="transmembrane region" description="Helical" evidence="6">
    <location>
        <begin position="26"/>
        <end position="46"/>
    </location>
</feature>
<proteinExistence type="inferred from homology"/>
<keyword evidence="5 6" id="KW-0472">Membrane</keyword>
<feature type="transmembrane region" description="Helical" evidence="6">
    <location>
        <begin position="114"/>
        <end position="132"/>
    </location>
</feature>
<feature type="transmembrane region" description="Helical" evidence="6">
    <location>
        <begin position="152"/>
        <end position="171"/>
    </location>
</feature>
<organism evidence="8 9">
    <name type="scientific">Naasia lichenicola</name>
    <dbReference type="NCBI Taxonomy" id="2565933"/>
    <lineage>
        <taxon>Bacteria</taxon>
        <taxon>Bacillati</taxon>
        <taxon>Actinomycetota</taxon>
        <taxon>Actinomycetes</taxon>
        <taxon>Micrococcales</taxon>
        <taxon>Microbacteriaceae</taxon>
        <taxon>Naasia</taxon>
    </lineage>
</organism>
<keyword evidence="3 6" id="KW-0812">Transmembrane</keyword>
<feature type="transmembrane region" description="Helical" evidence="6">
    <location>
        <begin position="86"/>
        <end position="107"/>
    </location>
</feature>
<keyword evidence="9" id="KW-1185">Reference proteome</keyword>
<dbReference type="AlphaFoldDB" id="A0A4S4FS94"/>
<accession>A0A4S4FS94</accession>
<feature type="transmembrane region" description="Helical" evidence="6">
    <location>
        <begin position="270"/>
        <end position="288"/>
    </location>
</feature>
<gene>
    <name evidence="8" type="ORF">E6C64_00715</name>
</gene>
<evidence type="ECO:0000256" key="3">
    <source>
        <dbReference type="ARBA" id="ARBA00022692"/>
    </source>
</evidence>
<dbReference type="PANTHER" id="PTHR32322:SF2">
    <property type="entry name" value="EAMA DOMAIN-CONTAINING PROTEIN"/>
    <property type="match status" value="1"/>
</dbReference>
<feature type="transmembrane region" description="Helical" evidence="6">
    <location>
        <begin position="183"/>
        <end position="209"/>
    </location>
</feature>
<evidence type="ECO:0000256" key="5">
    <source>
        <dbReference type="ARBA" id="ARBA00023136"/>
    </source>
</evidence>
<feature type="transmembrane region" description="Helical" evidence="6">
    <location>
        <begin position="245"/>
        <end position="264"/>
    </location>
</feature>
<evidence type="ECO:0000256" key="6">
    <source>
        <dbReference type="SAM" id="Phobius"/>
    </source>
</evidence>
<feature type="transmembrane region" description="Helical" evidence="6">
    <location>
        <begin position="215"/>
        <end position="233"/>
    </location>
</feature>
<evidence type="ECO:0000313" key="9">
    <source>
        <dbReference type="Proteomes" id="UP000309133"/>
    </source>
</evidence>
<keyword evidence="4 6" id="KW-1133">Transmembrane helix</keyword>
<dbReference type="PANTHER" id="PTHR32322">
    <property type="entry name" value="INNER MEMBRANE TRANSPORTER"/>
    <property type="match status" value="1"/>
</dbReference>
<dbReference type="EMBL" id="SSSM01000001">
    <property type="protein sequence ID" value="THG33569.1"/>
    <property type="molecule type" value="Genomic_DNA"/>
</dbReference>
<dbReference type="Proteomes" id="UP000309133">
    <property type="component" value="Unassembled WGS sequence"/>
</dbReference>
<evidence type="ECO:0000313" key="8">
    <source>
        <dbReference type="EMBL" id="THG33569.1"/>
    </source>
</evidence>
<evidence type="ECO:0000256" key="1">
    <source>
        <dbReference type="ARBA" id="ARBA00004141"/>
    </source>
</evidence>
<dbReference type="InterPro" id="IPR037185">
    <property type="entry name" value="EmrE-like"/>
</dbReference>
<reference evidence="8 9" key="1">
    <citation type="submission" date="2019-04" db="EMBL/GenBank/DDBJ databases">
        <authorList>
            <person name="Jiang L."/>
        </authorList>
    </citation>
    <scope>NUCLEOTIDE SEQUENCE [LARGE SCALE GENOMIC DNA]</scope>
    <source>
        <strain evidence="8 9">YIM 131853</strain>
    </source>
</reference>
<protein>
    <submittedName>
        <fullName evidence="8">EamA family transporter</fullName>
    </submittedName>
</protein>